<dbReference type="RefSeq" id="YP_006906290.1">
    <property type="nucleotide sequence ID" value="NC_018837.1"/>
</dbReference>
<accession>J9QNV3</accession>
<dbReference type="CDD" id="cd14845">
    <property type="entry name" value="L-Ala-D-Glu_peptidase_like"/>
    <property type="match status" value="1"/>
</dbReference>
<dbReference type="GeneID" id="13826740"/>
<sequence>MSFKFGSKSLAQLDTVKPALKELALRVIAISPIDFTIVQGKRTLSQSQQNVANGTSFLKDPSKSKHITGDAFDFAPFVNGKIDWDDLEKFWTIAKIFKEEAKAMGVNIRLGADWNGSGDYRDEIQRGSFDGGHIELV</sequence>
<evidence type="ECO:0000313" key="2">
    <source>
        <dbReference type="Proteomes" id="UP000006280"/>
    </source>
</evidence>
<name>J9QNV3_9CAUD</name>
<organism evidence="1 2">
    <name type="scientific">Pectobacterium phage My1</name>
    <dbReference type="NCBI Taxonomy" id="1204539"/>
    <lineage>
        <taxon>Viruses</taxon>
        <taxon>Duplodnaviria</taxon>
        <taxon>Heunggongvirae</taxon>
        <taxon>Uroviricota</taxon>
        <taxon>Caudoviricetes</taxon>
        <taxon>Demerecviridae</taxon>
        <taxon>Mccorquodalevirinae</taxon>
        <taxon>Myunavirus</taxon>
        <taxon>Myunavirus My1</taxon>
    </lineage>
</organism>
<evidence type="ECO:0000313" key="1">
    <source>
        <dbReference type="EMBL" id="AFQ22197.1"/>
    </source>
</evidence>
<dbReference type="InterPro" id="IPR009045">
    <property type="entry name" value="Zn_M74/Hedgehog-like"/>
</dbReference>
<dbReference type="SUPFAM" id="SSF55166">
    <property type="entry name" value="Hedgehog/DD-peptidase"/>
    <property type="match status" value="1"/>
</dbReference>
<reference evidence="1 2" key="1">
    <citation type="journal article" date="2012" name="J. Virol.">
        <title>Complete Genome Sequence of Pectobacterium carotovorum subsp. carotovorum Bacteriophage My1.</title>
        <authorList>
            <person name="Lee D.H."/>
            <person name="Lee J.H."/>
            <person name="Shin H."/>
            <person name="Ji S."/>
            <person name="Roh E."/>
            <person name="Jung K."/>
            <person name="Ryu S."/>
            <person name="Choi J."/>
            <person name="Heu S."/>
        </authorList>
    </citation>
    <scope>NUCLEOTIDE SEQUENCE [LARGE SCALE GENOMIC DNA]</scope>
</reference>
<dbReference type="Gene3D" id="3.30.1380.10">
    <property type="match status" value="1"/>
</dbReference>
<protein>
    <submittedName>
        <fullName evidence="1">Putative endolysin</fullName>
    </submittedName>
</protein>
<dbReference type="OrthoDB" id="12686at10239"/>
<proteinExistence type="predicted"/>
<gene>
    <name evidence="1" type="ORF">My1_038</name>
</gene>
<dbReference type="EMBL" id="JX195166">
    <property type="protein sequence ID" value="AFQ22197.1"/>
    <property type="molecule type" value="Genomic_DNA"/>
</dbReference>
<dbReference type="Proteomes" id="UP000006280">
    <property type="component" value="Segment"/>
</dbReference>
<keyword evidence="2" id="KW-1185">Reference proteome</keyword>
<dbReference type="KEGG" id="vg:13826740"/>